<dbReference type="OrthoDB" id="3684496at2"/>
<sequence length="262" mass="29349">MEFSILSKIKSACKLDLAENGIYVSIANILLEKLNVLDKISIISLSKEANVSPASITRFARKFGYSGWKDFIEALKREYNMSSTPIVSNSSKSKLLLYAKTITNSITAVAKENANSIDEVVAKLDNFKDCIYLFGIGANMDVIKIFSSELSALGFNVRYDSDYANQIRLSKIAKHEDLVFIFSHSMIGETIEAIFSNIKNQQCEIVLISHNKISDTIFINVPQNEAVHKNSHSKSSFAMLFLAYAIINNIIEIKLKNEKRTN</sequence>
<dbReference type="Pfam" id="PF01418">
    <property type="entry name" value="HTH_6"/>
    <property type="match status" value="1"/>
</dbReference>
<dbReference type="GO" id="GO:0003677">
    <property type="term" value="F:DNA binding"/>
    <property type="evidence" value="ECO:0007669"/>
    <property type="project" value="InterPro"/>
</dbReference>
<dbReference type="Proteomes" id="UP000231179">
    <property type="component" value="Chromosome"/>
</dbReference>
<dbReference type="InterPro" id="IPR009057">
    <property type="entry name" value="Homeodomain-like_sf"/>
</dbReference>
<organism evidence="2 3">
    <name type="scientific">Spiroplasma clarkii</name>
    <dbReference type="NCBI Taxonomy" id="2139"/>
    <lineage>
        <taxon>Bacteria</taxon>
        <taxon>Bacillati</taxon>
        <taxon>Mycoplasmatota</taxon>
        <taxon>Mollicutes</taxon>
        <taxon>Entomoplasmatales</taxon>
        <taxon>Spiroplasmataceae</taxon>
        <taxon>Spiroplasma</taxon>
    </lineage>
</organism>
<dbReference type="AlphaFoldDB" id="A0A1Y0L250"/>
<dbReference type="PANTHER" id="PTHR30514:SF10">
    <property type="entry name" value="MURR_RPIR FAMILY TRANSCRIPTIONAL REGULATOR"/>
    <property type="match status" value="1"/>
</dbReference>
<evidence type="ECO:0000259" key="1">
    <source>
        <dbReference type="PROSITE" id="PS51071"/>
    </source>
</evidence>
<dbReference type="PROSITE" id="PS51071">
    <property type="entry name" value="HTH_RPIR"/>
    <property type="match status" value="1"/>
</dbReference>
<dbReference type="InterPro" id="IPR036388">
    <property type="entry name" value="WH-like_DNA-bd_sf"/>
</dbReference>
<dbReference type="GO" id="GO:0097367">
    <property type="term" value="F:carbohydrate derivative binding"/>
    <property type="evidence" value="ECO:0007669"/>
    <property type="project" value="InterPro"/>
</dbReference>
<feature type="domain" description="HTH rpiR-type" evidence="1">
    <location>
        <begin position="6"/>
        <end position="82"/>
    </location>
</feature>
<dbReference type="InterPro" id="IPR046348">
    <property type="entry name" value="SIS_dom_sf"/>
</dbReference>
<reference evidence="2 3" key="1">
    <citation type="submission" date="2017-11" db="EMBL/GenBank/DDBJ databases">
        <title>Complete genome sequence of Spiroplasma clarkii CN-5 (DSM 19994).</title>
        <authorList>
            <person name="Tsai Y.-M."/>
            <person name="Chang A."/>
            <person name="Lo W.-S."/>
            <person name="Kuo C.-H."/>
        </authorList>
    </citation>
    <scope>NUCLEOTIDE SEQUENCE [LARGE SCALE GENOMIC DNA]</scope>
    <source>
        <strain evidence="2 3">CN-5</strain>
    </source>
</reference>
<dbReference type="KEGG" id="scla:SCLARK_001263"/>
<name>A0A1Y0L250_9MOLU</name>
<dbReference type="Gene3D" id="3.40.50.10490">
    <property type="entry name" value="Glucose-6-phosphate isomerase like protein, domain 1"/>
    <property type="match status" value="1"/>
</dbReference>
<dbReference type="InterPro" id="IPR047640">
    <property type="entry name" value="RpiR-like"/>
</dbReference>
<accession>A0A1Y0L250</accession>
<proteinExistence type="predicted"/>
<evidence type="ECO:0000313" key="2">
    <source>
        <dbReference type="EMBL" id="ATX71171.1"/>
    </source>
</evidence>
<dbReference type="EMBL" id="CP024870">
    <property type="protein sequence ID" value="ATX71171.1"/>
    <property type="molecule type" value="Genomic_DNA"/>
</dbReference>
<keyword evidence="3" id="KW-1185">Reference proteome</keyword>
<protein>
    <recommendedName>
        <fullName evidence="1">HTH rpiR-type domain-containing protein</fullName>
    </recommendedName>
</protein>
<gene>
    <name evidence="2" type="ORF">SCLAR_v1c08630</name>
</gene>
<evidence type="ECO:0000313" key="3">
    <source>
        <dbReference type="Proteomes" id="UP000231179"/>
    </source>
</evidence>
<dbReference type="PANTHER" id="PTHR30514">
    <property type="entry name" value="GLUCOKINASE"/>
    <property type="match status" value="1"/>
</dbReference>
<dbReference type="SUPFAM" id="SSF53697">
    <property type="entry name" value="SIS domain"/>
    <property type="match status" value="1"/>
</dbReference>
<dbReference type="InterPro" id="IPR000281">
    <property type="entry name" value="HTH_RpiR"/>
</dbReference>
<dbReference type="GO" id="GO:0003700">
    <property type="term" value="F:DNA-binding transcription factor activity"/>
    <property type="evidence" value="ECO:0007669"/>
    <property type="project" value="InterPro"/>
</dbReference>
<dbReference type="GO" id="GO:1901135">
    <property type="term" value="P:carbohydrate derivative metabolic process"/>
    <property type="evidence" value="ECO:0007669"/>
    <property type="project" value="InterPro"/>
</dbReference>
<dbReference type="RefSeq" id="WP_100254712.1">
    <property type="nucleotide sequence ID" value="NZ_CP015819.1"/>
</dbReference>
<dbReference type="SUPFAM" id="SSF46689">
    <property type="entry name" value="Homeodomain-like"/>
    <property type="match status" value="1"/>
</dbReference>
<dbReference type="Gene3D" id="1.10.10.10">
    <property type="entry name" value="Winged helix-like DNA-binding domain superfamily/Winged helix DNA-binding domain"/>
    <property type="match status" value="1"/>
</dbReference>